<keyword evidence="4" id="KW-1185">Reference proteome</keyword>
<evidence type="ECO:0000313" key="4">
    <source>
        <dbReference type="Proteomes" id="UP001500058"/>
    </source>
</evidence>
<dbReference type="EMBL" id="BAAATJ010000018">
    <property type="protein sequence ID" value="GAA2406705.1"/>
    <property type="molecule type" value="Genomic_DNA"/>
</dbReference>
<dbReference type="CDD" id="cd06121">
    <property type="entry name" value="cupin_YML079wp"/>
    <property type="match status" value="1"/>
</dbReference>
<name>A0ABN3IJJ4_9ACTN</name>
<evidence type="ECO:0000259" key="2">
    <source>
        <dbReference type="Pfam" id="PF06172"/>
    </source>
</evidence>
<feature type="domain" description="DUF985" evidence="2">
    <location>
        <begin position="23"/>
        <end position="153"/>
    </location>
</feature>
<organism evidence="3 4">
    <name type="scientific">Streptomyces glaucosporus</name>
    <dbReference type="NCBI Taxonomy" id="284044"/>
    <lineage>
        <taxon>Bacteria</taxon>
        <taxon>Bacillati</taxon>
        <taxon>Actinomycetota</taxon>
        <taxon>Actinomycetes</taxon>
        <taxon>Kitasatosporales</taxon>
        <taxon>Streptomycetaceae</taxon>
        <taxon>Streptomyces</taxon>
    </lineage>
</organism>
<reference evidence="3 4" key="1">
    <citation type="journal article" date="2019" name="Int. J. Syst. Evol. Microbiol.">
        <title>The Global Catalogue of Microorganisms (GCM) 10K type strain sequencing project: providing services to taxonomists for standard genome sequencing and annotation.</title>
        <authorList>
            <consortium name="The Broad Institute Genomics Platform"/>
            <consortium name="The Broad Institute Genome Sequencing Center for Infectious Disease"/>
            <person name="Wu L."/>
            <person name="Ma J."/>
        </authorList>
    </citation>
    <scope>NUCLEOTIDE SEQUENCE [LARGE SCALE GENOMIC DNA]</scope>
    <source>
        <strain evidence="3 4">JCM 6921</strain>
    </source>
</reference>
<evidence type="ECO:0000313" key="3">
    <source>
        <dbReference type="EMBL" id="GAA2406705.1"/>
    </source>
</evidence>
<dbReference type="RefSeq" id="WP_344632299.1">
    <property type="nucleotide sequence ID" value="NZ_BAAATJ010000018.1"/>
</dbReference>
<dbReference type="InterPro" id="IPR014710">
    <property type="entry name" value="RmlC-like_jellyroll"/>
</dbReference>
<comment type="caution">
    <text evidence="3">The sequence shown here is derived from an EMBL/GenBank/DDBJ whole genome shotgun (WGS) entry which is preliminary data.</text>
</comment>
<dbReference type="InterPro" id="IPR011051">
    <property type="entry name" value="RmlC_Cupin_sf"/>
</dbReference>
<dbReference type="Pfam" id="PF06172">
    <property type="entry name" value="Cupin_5"/>
    <property type="match status" value="1"/>
</dbReference>
<accession>A0ABN3IJJ4</accession>
<evidence type="ECO:0000256" key="1">
    <source>
        <dbReference type="SAM" id="MobiDB-lite"/>
    </source>
</evidence>
<gene>
    <name evidence="3" type="ORF">GCM10010420_38440</name>
</gene>
<protein>
    <submittedName>
        <fullName evidence="3">Cupin domain-containing protein</fullName>
    </submittedName>
</protein>
<dbReference type="InterPro" id="IPR039935">
    <property type="entry name" value="YML079W-like"/>
</dbReference>
<dbReference type="Proteomes" id="UP001500058">
    <property type="component" value="Unassembled WGS sequence"/>
</dbReference>
<dbReference type="Gene3D" id="2.60.120.10">
    <property type="entry name" value="Jelly Rolls"/>
    <property type="match status" value="1"/>
</dbReference>
<sequence>MDAPRDPDPAPDTSAAATPPAAAELGLEPHPEGGWYRRLWAAAEQVTTARGRRAAATAVHYLLAPGEESRPHRVASDELWLWHGGGPLALAHAPEPDGARPVTTVLGAGRGLARTWWALVPAGHWQTARPAGPEPALVTCVVAPGFDWADLTLLGE</sequence>
<dbReference type="SUPFAM" id="SSF51182">
    <property type="entry name" value="RmlC-like cupins"/>
    <property type="match status" value="1"/>
</dbReference>
<dbReference type="PANTHER" id="PTHR33387">
    <property type="entry name" value="RMLC-LIKE JELLY ROLL FOLD PROTEIN"/>
    <property type="match status" value="1"/>
</dbReference>
<proteinExistence type="predicted"/>
<feature type="region of interest" description="Disordered" evidence="1">
    <location>
        <begin position="1"/>
        <end position="29"/>
    </location>
</feature>
<feature type="compositionally biased region" description="Low complexity" evidence="1">
    <location>
        <begin position="11"/>
        <end position="23"/>
    </location>
</feature>
<dbReference type="InterPro" id="IPR009327">
    <property type="entry name" value="Cupin_DUF985"/>
</dbReference>
<dbReference type="PANTHER" id="PTHR33387:SF3">
    <property type="entry name" value="DUF985 DOMAIN-CONTAINING PROTEIN"/>
    <property type="match status" value="1"/>
</dbReference>